<comment type="caution">
    <text evidence="1">The sequence shown here is derived from an EMBL/GenBank/DDBJ whole genome shotgun (WGS) entry which is preliminary data.</text>
</comment>
<proteinExistence type="predicted"/>
<sequence length="73" mass="7974">MLYGARHLLLRKARGEVRHFAGKRAVGAEQGTDVVGIGHPDSIAQARGRRNLRTPYLFHITATAPCACDGYVE</sequence>
<organism evidence="1 2">
    <name type="scientific">Dyella flagellata</name>
    <dbReference type="NCBI Taxonomy" id="1867833"/>
    <lineage>
        <taxon>Bacteria</taxon>
        <taxon>Pseudomonadati</taxon>
        <taxon>Pseudomonadota</taxon>
        <taxon>Gammaproteobacteria</taxon>
        <taxon>Lysobacterales</taxon>
        <taxon>Rhodanobacteraceae</taxon>
        <taxon>Dyella</taxon>
    </lineage>
</organism>
<protein>
    <submittedName>
        <fullName evidence="1">Uncharacterized protein</fullName>
    </submittedName>
</protein>
<name>A0ABQ5XCH7_9GAMM</name>
<evidence type="ECO:0000313" key="1">
    <source>
        <dbReference type="EMBL" id="GLQ88667.1"/>
    </source>
</evidence>
<keyword evidence="2" id="KW-1185">Reference proteome</keyword>
<dbReference type="Proteomes" id="UP001156627">
    <property type="component" value="Unassembled WGS sequence"/>
</dbReference>
<accession>A0ABQ5XCH7</accession>
<reference evidence="2" key="1">
    <citation type="journal article" date="2019" name="Int. J. Syst. Evol. Microbiol.">
        <title>The Global Catalogue of Microorganisms (GCM) 10K type strain sequencing project: providing services to taxonomists for standard genome sequencing and annotation.</title>
        <authorList>
            <consortium name="The Broad Institute Genomics Platform"/>
            <consortium name="The Broad Institute Genome Sequencing Center for Infectious Disease"/>
            <person name="Wu L."/>
            <person name="Ma J."/>
        </authorList>
    </citation>
    <scope>NUCLEOTIDE SEQUENCE [LARGE SCALE GENOMIC DNA]</scope>
    <source>
        <strain evidence="2">NBRC 111981</strain>
    </source>
</reference>
<evidence type="ECO:0000313" key="2">
    <source>
        <dbReference type="Proteomes" id="UP001156627"/>
    </source>
</evidence>
<dbReference type="EMBL" id="BSOA01000018">
    <property type="protein sequence ID" value="GLQ88667.1"/>
    <property type="molecule type" value="Genomic_DNA"/>
</dbReference>
<gene>
    <name evidence="1" type="ORF">GCM10007898_22370</name>
</gene>